<evidence type="ECO:0000313" key="2">
    <source>
        <dbReference type="Proteomes" id="UP000473571"/>
    </source>
</evidence>
<sequence>MSTGNWIKRIRRGDAGCCASRTLVLVLAKTGDAAGTRRDTEPFSGGTLAVRHGFGAPVRAAEQDCRWQVTAGSGVEYRRRHLEATT</sequence>
<reference evidence="1 2" key="1">
    <citation type="submission" date="2019-09" db="EMBL/GenBank/DDBJ databases">
        <title>Draft genome sequences of 48 bacterial type strains from the CCUG.</title>
        <authorList>
            <person name="Tunovic T."/>
            <person name="Pineiro-Iglesias B."/>
            <person name="Unosson C."/>
            <person name="Inganas E."/>
            <person name="Ohlen M."/>
            <person name="Cardew S."/>
            <person name="Jensie-Markopoulos S."/>
            <person name="Salva-Serra F."/>
            <person name="Jaen-Luchoro D."/>
            <person name="Karlsson R."/>
            <person name="Svensson-Stadler L."/>
            <person name="Chun J."/>
            <person name="Moore E."/>
        </authorList>
    </citation>
    <scope>NUCLEOTIDE SEQUENCE [LARGE SCALE GENOMIC DNA]</scope>
    <source>
        <strain evidence="1 2">CCUG 65687</strain>
    </source>
</reference>
<dbReference type="AlphaFoldDB" id="A0A6L3NM59"/>
<dbReference type="EMBL" id="VZOL01000023">
    <property type="protein sequence ID" value="KAB0685560.1"/>
    <property type="molecule type" value="Genomic_DNA"/>
</dbReference>
<accession>A0A6L3NM59</accession>
<dbReference type="Proteomes" id="UP000473571">
    <property type="component" value="Unassembled WGS sequence"/>
</dbReference>
<dbReference type="RefSeq" id="WP_151003593.1">
    <property type="nucleotide sequence ID" value="NZ_CABVPO010000009.1"/>
</dbReference>
<evidence type="ECO:0000313" key="1">
    <source>
        <dbReference type="EMBL" id="KAB0685560.1"/>
    </source>
</evidence>
<protein>
    <submittedName>
        <fullName evidence="1">Uncharacterized protein</fullName>
    </submittedName>
</protein>
<comment type="caution">
    <text evidence="1">The sequence shown here is derived from an EMBL/GenBank/DDBJ whole genome shotgun (WGS) entry which is preliminary data.</text>
</comment>
<proteinExistence type="predicted"/>
<organism evidence="1 2">
    <name type="scientific">Burkholderia territorii</name>
    <dbReference type="NCBI Taxonomy" id="1503055"/>
    <lineage>
        <taxon>Bacteria</taxon>
        <taxon>Pseudomonadati</taxon>
        <taxon>Pseudomonadota</taxon>
        <taxon>Betaproteobacteria</taxon>
        <taxon>Burkholderiales</taxon>
        <taxon>Burkholderiaceae</taxon>
        <taxon>Burkholderia</taxon>
        <taxon>Burkholderia cepacia complex</taxon>
    </lineage>
</organism>
<name>A0A6L3NM59_9BURK</name>
<gene>
    <name evidence="1" type="ORF">F7R13_04115</name>
</gene>